<dbReference type="PANTHER" id="PTHR33332">
    <property type="entry name" value="REVERSE TRANSCRIPTASE DOMAIN-CONTAINING PROTEIN"/>
    <property type="match status" value="1"/>
</dbReference>
<proteinExistence type="predicted"/>
<dbReference type="AlphaFoldDB" id="A0A2I0U570"/>
<reference evidence="2" key="1">
    <citation type="submission" date="2017-11" db="EMBL/GenBank/DDBJ databases">
        <authorList>
            <person name="Lima N.C."/>
            <person name="Parody-Merino A.M."/>
            <person name="Battley P.F."/>
            <person name="Fidler A.E."/>
            <person name="Prosdocimi F."/>
        </authorList>
    </citation>
    <scope>NUCLEOTIDE SEQUENCE [LARGE SCALE GENOMIC DNA]</scope>
</reference>
<organism evidence="1 2">
    <name type="scientific">Limosa lapponica baueri</name>
    <dbReference type="NCBI Taxonomy" id="1758121"/>
    <lineage>
        <taxon>Eukaryota</taxon>
        <taxon>Metazoa</taxon>
        <taxon>Chordata</taxon>
        <taxon>Craniata</taxon>
        <taxon>Vertebrata</taxon>
        <taxon>Euteleostomi</taxon>
        <taxon>Archelosauria</taxon>
        <taxon>Archosauria</taxon>
        <taxon>Dinosauria</taxon>
        <taxon>Saurischia</taxon>
        <taxon>Theropoda</taxon>
        <taxon>Coelurosauria</taxon>
        <taxon>Aves</taxon>
        <taxon>Neognathae</taxon>
        <taxon>Neoaves</taxon>
        <taxon>Charadriiformes</taxon>
        <taxon>Scolopacidae</taxon>
        <taxon>Limosa</taxon>
    </lineage>
</organism>
<accession>A0A2I0U570</accession>
<name>A0A2I0U570_LIMLA</name>
<dbReference type="EMBL" id="KZ506151">
    <property type="protein sequence ID" value="PKU41182.1"/>
    <property type="molecule type" value="Genomic_DNA"/>
</dbReference>
<dbReference type="Proteomes" id="UP000233556">
    <property type="component" value="Unassembled WGS sequence"/>
</dbReference>
<evidence type="ECO:0000313" key="1">
    <source>
        <dbReference type="EMBL" id="PKU41182.1"/>
    </source>
</evidence>
<evidence type="ECO:0000313" key="2">
    <source>
        <dbReference type="Proteomes" id="UP000233556"/>
    </source>
</evidence>
<sequence length="202" mass="23375">MNQQCVLMAQKTNHILGCIKRSMASRSREVILPLYSALVRPHQEYCTQLWSRQHAKDMDLLEWVQRRATKMIRGMEHLSCEHRLRELELFSLEKRRFQGDLIVAFQSLNGACKNDGDRLFSRTCCDMTSGNDFKLKEGSCRLDIRKQFFMLRMMKHWPKLPREVVDAPSLGNSQGQVGWGSEQPDLVEDVPAYCKGIGLDNL</sequence>
<dbReference type="OrthoDB" id="276744at2759"/>
<protein>
    <submittedName>
        <fullName evidence="1">Uncharacterized protein</fullName>
    </submittedName>
</protein>
<reference evidence="2" key="2">
    <citation type="submission" date="2017-12" db="EMBL/GenBank/DDBJ databases">
        <title>Genome sequence of the Bar-tailed Godwit (Limosa lapponica baueri).</title>
        <authorList>
            <person name="Lima N.C.B."/>
            <person name="Parody-Merino A.M."/>
            <person name="Battley P.F."/>
            <person name="Fidler A.E."/>
            <person name="Prosdocimi F."/>
        </authorList>
    </citation>
    <scope>NUCLEOTIDE SEQUENCE [LARGE SCALE GENOMIC DNA]</scope>
</reference>
<gene>
    <name evidence="1" type="ORF">llap_8511</name>
</gene>
<keyword evidence="2" id="KW-1185">Reference proteome</keyword>